<dbReference type="Pfam" id="PF00071">
    <property type="entry name" value="Ras"/>
    <property type="match status" value="1"/>
</dbReference>
<dbReference type="PROSITE" id="PS51419">
    <property type="entry name" value="RAB"/>
    <property type="match status" value="1"/>
</dbReference>
<dbReference type="InterPro" id="IPR027417">
    <property type="entry name" value="P-loop_NTPase"/>
</dbReference>
<dbReference type="KEGG" id="kne:92182542"/>
<feature type="region of interest" description="Disordered" evidence="2">
    <location>
        <begin position="612"/>
        <end position="680"/>
    </location>
</feature>
<dbReference type="SUPFAM" id="SSF52540">
    <property type="entry name" value="P-loop containing nucleoside triphosphate hydrolases"/>
    <property type="match status" value="1"/>
</dbReference>
<dbReference type="GO" id="GO:0005525">
    <property type="term" value="F:GTP binding"/>
    <property type="evidence" value="ECO:0007669"/>
    <property type="project" value="InterPro"/>
</dbReference>
<dbReference type="SMART" id="SM00174">
    <property type="entry name" value="RHO"/>
    <property type="match status" value="1"/>
</dbReference>
<dbReference type="SMART" id="SM00175">
    <property type="entry name" value="RAB"/>
    <property type="match status" value="1"/>
</dbReference>
<dbReference type="SMART" id="SM00176">
    <property type="entry name" value="RAN"/>
    <property type="match status" value="1"/>
</dbReference>
<name>A0AAW0YVL0_9TREE</name>
<dbReference type="Gene3D" id="3.40.50.300">
    <property type="entry name" value="P-loop containing nucleotide triphosphate hydrolases"/>
    <property type="match status" value="1"/>
</dbReference>
<feature type="region of interest" description="Disordered" evidence="2">
    <location>
        <begin position="21"/>
        <end position="284"/>
    </location>
</feature>
<dbReference type="RefSeq" id="XP_066800944.1">
    <property type="nucleotide sequence ID" value="XM_066948376.1"/>
</dbReference>
<keyword evidence="4" id="KW-1185">Reference proteome</keyword>
<dbReference type="PROSITE" id="PS51420">
    <property type="entry name" value="RHO"/>
    <property type="match status" value="1"/>
</dbReference>
<keyword evidence="1" id="KW-0547">Nucleotide-binding</keyword>
<feature type="region of interest" description="Disordered" evidence="2">
    <location>
        <begin position="436"/>
        <end position="532"/>
    </location>
</feature>
<dbReference type="InterPro" id="IPR001806">
    <property type="entry name" value="Small_GTPase"/>
</dbReference>
<feature type="compositionally biased region" description="Low complexity" evidence="2">
    <location>
        <begin position="452"/>
        <end position="474"/>
    </location>
</feature>
<dbReference type="InterPro" id="IPR005225">
    <property type="entry name" value="Small_GTP-bd"/>
</dbReference>
<dbReference type="EMBL" id="JBCAWK010000010">
    <property type="protein sequence ID" value="KAK8847426.1"/>
    <property type="molecule type" value="Genomic_DNA"/>
</dbReference>
<feature type="compositionally biased region" description="Polar residues" evidence="2">
    <location>
        <begin position="612"/>
        <end position="621"/>
    </location>
</feature>
<accession>A0AAW0YVL0</accession>
<evidence type="ECO:0000256" key="2">
    <source>
        <dbReference type="SAM" id="MobiDB-lite"/>
    </source>
</evidence>
<comment type="caution">
    <text evidence="3">The sequence shown here is derived from an EMBL/GenBank/DDBJ whole genome shotgun (WGS) entry which is preliminary data.</text>
</comment>
<dbReference type="PROSITE" id="PS51417">
    <property type="entry name" value="ARF"/>
    <property type="match status" value="1"/>
</dbReference>
<feature type="compositionally biased region" description="Pro residues" evidence="2">
    <location>
        <begin position="439"/>
        <end position="451"/>
    </location>
</feature>
<evidence type="ECO:0000313" key="4">
    <source>
        <dbReference type="Proteomes" id="UP001388673"/>
    </source>
</evidence>
<sequence>MSLVASPVYSKPFPDIEIFNPSGSVSAHAELPPSLPSPVPQVTVPFPSFQHRHTSPYPMPHSFSALGPPPPDDRPVSILNSMPPPLAPKGSTTSLPTVSPEILPQKPLPPTPESSPPGSKVLSPTMMVKLAPPADDSPYEIDLATPYDEQLRPLAQESDRTPRGLPAITIEIPADPPSLSPHVGSGSGSRSVSSSAPLKTASEAKPARQKTVGPPPRPRRSQTAHPYPHQTSVRMTESRIADSRTKLRSNAAMPRTSSYGPTGSSNGPRALNEAGSTPPRPGTAVPIDMAPPDLGGPEGLEAKVVLLGSQGVGKTSLILRYTTRTFSPTPAAATIGSSLHTRKLVHSGVRVKLQIWDTAGQERFRSMAPIYYRGAHVCVLVYDVSDRQSFDDVRSWLEELGRTVPKETVIFVVGAKTDLERRREIQFEDAREIIRSWIKPPPPPTPPPLLSPPHRSLFRTSTSVSRSSSINSQTPSRSHSFGALSSIETSAIRSTPNVPLPKPAELSRTSSTVPFPTTNPHPAKDSAQSVPVKTSPVKLPTVKFLTPATPKLLAFPTLQSPTKPTSAIFTEPVAPSITPAEPVSGHRVSGGRFSISGVLGLNRTTSMSGAVSSLHQITEGPTSPRHADNPFIPDSCQPSGYPAPTTRVRIESSPLLSSYEPRNSRRKSEDWSSRSWKMGEGPSAAEALGEFGDGVKKKASGEILTPMSAGVGGSGFKKQMGRGRGGSLGRDERLCGLPTPRNSDDEASEGMWGIEVEGVRLGECSALTGEGVEALFKSISSLLVKRKDKIERERVLRKKNSVMLADPSKGGQGPDGADEGKSGYGCCV</sequence>
<dbReference type="PROSITE" id="PS51421">
    <property type="entry name" value="RAS"/>
    <property type="match status" value="1"/>
</dbReference>
<evidence type="ECO:0008006" key="5">
    <source>
        <dbReference type="Google" id="ProtNLM"/>
    </source>
</evidence>
<dbReference type="FunFam" id="3.40.50.300:FF:001447">
    <property type="entry name" value="Ras-related protein Rab-1B"/>
    <property type="match status" value="1"/>
</dbReference>
<dbReference type="PANTHER" id="PTHR47978">
    <property type="match status" value="1"/>
</dbReference>
<evidence type="ECO:0000313" key="3">
    <source>
        <dbReference type="EMBL" id="KAK8847426.1"/>
    </source>
</evidence>
<dbReference type="Proteomes" id="UP001388673">
    <property type="component" value="Unassembled WGS sequence"/>
</dbReference>
<evidence type="ECO:0000256" key="1">
    <source>
        <dbReference type="ARBA" id="ARBA00022741"/>
    </source>
</evidence>
<dbReference type="GO" id="GO:0003924">
    <property type="term" value="F:GTPase activity"/>
    <property type="evidence" value="ECO:0007669"/>
    <property type="project" value="InterPro"/>
</dbReference>
<feature type="region of interest" description="Disordered" evidence="2">
    <location>
        <begin position="801"/>
        <end position="828"/>
    </location>
</feature>
<proteinExistence type="predicted"/>
<feature type="compositionally biased region" description="Basic and acidic residues" evidence="2">
    <location>
        <begin position="236"/>
        <end position="245"/>
    </location>
</feature>
<feature type="compositionally biased region" description="Polar residues" evidence="2">
    <location>
        <begin position="223"/>
        <end position="235"/>
    </location>
</feature>
<feature type="compositionally biased region" description="Pro residues" evidence="2">
    <location>
        <begin position="106"/>
        <end position="115"/>
    </location>
</feature>
<reference evidence="3 4" key="1">
    <citation type="journal article" date="2024" name="bioRxiv">
        <title>Comparative genomics of Cryptococcus and Kwoniella reveals pathogenesis evolution and contrasting karyotype dynamics via intercentromeric recombination or chromosome fusion.</title>
        <authorList>
            <person name="Coelho M.A."/>
            <person name="David-Palma M."/>
            <person name="Shea T."/>
            <person name="Bowers K."/>
            <person name="McGinley-Smith S."/>
            <person name="Mohammad A.W."/>
            <person name="Gnirke A."/>
            <person name="Yurkov A.M."/>
            <person name="Nowrousian M."/>
            <person name="Sun S."/>
            <person name="Cuomo C.A."/>
            <person name="Heitman J."/>
        </authorList>
    </citation>
    <scope>NUCLEOTIDE SEQUENCE [LARGE SCALE GENOMIC DNA]</scope>
    <source>
        <strain evidence="3 4">CBS 13917</strain>
    </source>
</reference>
<dbReference type="AlphaFoldDB" id="A0AAW0YVL0"/>
<dbReference type="SMART" id="SM00173">
    <property type="entry name" value="RAS"/>
    <property type="match status" value="1"/>
</dbReference>
<feature type="region of interest" description="Disordered" evidence="2">
    <location>
        <begin position="710"/>
        <end position="747"/>
    </location>
</feature>
<feature type="compositionally biased region" description="Polar residues" evidence="2">
    <location>
        <begin position="486"/>
        <end position="497"/>
    </location>
</feature>
<dbReference type="GeneID" id="92182542"/>
<dbReference type="PRINTS" id="PR00449">
    <property type="entry name" value="RASTRNSFRMNG"/>
</dbReference>
<organism evidence="3 4">
    <name type="scientific">Kwoniella newhampshirensis</name>
    <dbReference type="NCBI Taxonomy" id="1651941"/>
    <lineage>
        <taxon>Eukaryota</taxon>
        <taxon>Fungi</taxon>
        <taxon>Dikarya</taxon>
        <taxon>Basidiomycota</taxon>
        <taxon>Agaricomycotina</taxon>
        <taxon>Tremellomycetes</taxon>
        <taxon>Tremellales</taxon>
        <taxon>Cryptococcaceae</taxon>
        <taxon>Kwoniella</taxon>
    </lineage>
</organism>
<dbReference type="CDD" id="cd00154">
    <property type="entry name" value="Rab"/>
    <property type="match status" value="1"/>
</dbReference>
<gene>
    <name evidence="3" type="ORF">IAR55_005284</name>
</gene>
<feature type="compositionally biased region" description="Polar residues" evidence="2">
    <location>
        <begin position="507"/>
        <end position="532"/>
    </location>
</feature>
<feature type="compositionally biased region" description="Polar residues" evidence="2">
    <location>
        <begin position="255"/>
        <end position="267"/>
    </location>
</feature>
<feature type="compositionally biased region" description="Basic and acidic residues" evidence="2">
    <location>
        <begin position="662"/>
        <end position="672"/>
    </location>
</feature>
<protein>
    <recommendedName>
        <fullName evidence="5">Rab family protein</fullName>
    </recommendedName>
</protein>
<dbReference type="NCBIfam" id="TIGR00231">
    <property type="entry name" value="small_GTP"/>
    <property type="match status" value="1"/>
</dbReference>